<dbReference type="Proteomes" id="UP000320496">
    <property type="component" value="Chromosome"/>
</dbReference>
<proteinExistence type="predicted"/>
<dbReference type="EMBL" id="CP036275">
    <property type="protein sequence ID" value="QDU36346.1"/>
    <property type="molecule type" value="Genomic_DNA"/>
</dbReference>
<name>A0A517Z1H6_9PLAN</name>
<dbReference type="SUPFAM" id="SSF56059">
    <property type="entry name" value="Glutathione synthetase ATP-binding domain-like"/>
    <property type="match status" value="1"/>
</dbReference>
<dbReference type="KEGG" id="mri:Mal4_06310"/>
<feature type="domain" description="Circularly permuted ATP-grasp type 2" evidence="2">
    <location>
        <begin position="92"/>
        <end position="468"/>
    </location>
</feature>
<dbReference type="InterPro" id="IPR007296">
    <property type="entry name" value="DUF403"/>
</dbReference>
<evidence type="ECO:0000313" key="3">
    <source>
        <dbReference type="EMBL" id="QDU36346.1"/>
    </source>
</evidence>
<dbReference type="AlphaFoldDB" id="A0A517Z1H6"/>
<dbReference type="Gene3D" id="3.30.1490.270">
    <property type="match status" value="1"/>
</dbReference>
<sequence length="858" mass="95310">MNGPLATSEATDVSLFADYAPAPGHYDEMFQDAGAIRPHWIQLAQQYENAGQEQIAARWEQAQRQIRDNGITYNAHGDAPGDSRPWELDAVPLVLPADEWQEISEALAQRAAVMDHILSDLFGPQTLIRDGFLPPELLFAHPGYHPAYHGLPAPGGRHLHLYAADLARSPEGQWWVTGDRTRAPFGLGYALENRIVTSRMIAPAFRSCRVNRLAPFFITLRETLQRLAPHSGDNPRIALLTKGPASTSYFEDAYLARYLGYTLAEGGDLAVRENRLTLKTLGGLLPVEVLFRRLDDDDCDPVELRADSNLGVAGLVEVARNGQTTIANALGSRLVESPAFLGFLQLICEHLFGEDLKIPSVATWWCGQPKALEYVIEHLDELVIRPAFRMGDVPLIHPGRLSRTARQELLASIKARPAEYVAQERVARSTAPAWSNGQFLPWHIAVRSFLVASGQGYQAMPGGLVRVSQNTEVLDRSMTAGERSQDLWVLADGPIEDVSLLAPPGQPIPLRRSGAELPSRVADNLFWLGRYIERSEGSARLLRAVLLRITSETGSENLSELPVLIRALAEQGQIEPDFVVEGLQEQLPRIEQALPEAVFNTQEPRTLRSTINQVRRLGSIVRDRLSADAWRIILQIDQHARRPPRWQGGVDPADVLSVVNHVIVQLAAFSGLVSESMTRTQSWRFLDIGRRVERAVQTTALLHATLVEASEDELPLLEAVLEIADSMMTYRSRYLASLQAAPAMDLLITDETNPRSISFQAAMLARHVDNLPRDAAQAIRGPEERVALSMLNTLRLSDPHELAHIGNDHRRKQLERLLQRMTENLPKLSDAISNRFLIHAGVPRQFAQSSPEIPPSRT</sequence>
<evidence type="ECO:0000259" key="1">
    <source>
        <dbReference type="Pfam" id="PF04168"/>
    </source>
</evidence>
<dbReference type="PANTHER" id="PTHR34595">
    <property type="entry name" value="BLR5612 PROTEIN"/>
    <property type="match status" value="1"/>
</dbReference>
<keyword evidence="4" id="KW-1185">Reference proteome</keyword>
<dbReference type="Gene3D" id="3.40.50.11290">
    <property type="match status" value="1"/>
</dbReference>
<evidence type="ECO:0000313" key="4">
    <source>
        <dbReference type="Proteomes" id="UP000320496"/>
    </source>
</evidence>
<dbReference type="PANTHER" id="PTHR34595:SF2">
    <property type="entry name" value="BLR2978 PROTEIN"/>
    <property type="match status" value="1"/>
</dbReference>
<accession>A0A517Z1H6</accession>
<dbReference type="OrthoDB" id="9803842at2"/>
<organism evidence="3 4">
    <name type="scientific">Maioricimonas rarisocia</name>
    <dbReference type="NCBI Taxonomy" id="2528026"/>
    <lineage>
        <taxon>Bacteria</taxon>
        <taxon>Pseudomonadati</taxon>
        <taxon>Planctomycetota</taxon>
        <taxon>Planctomycetia</taxon>
        <taxon>Planctomycetales</taxon>
        <taxon>Planctomycetaceae</taxon>
        <taxon>Maioricimonas</taxon>
    </lineage>
</organism>
<dbReference type="RefSeq" id="WP_145367019.1">
    <property type="nucleotide sequence ID" value="NZ_CP036275.1"/>
</dbReference>
<dbReference type="Pfam" id="PF04168">
    <property type="entry name" value="Alpha-E"/>
    <property type="match status" value="1"/>
</dbReference>
<gene>
    <name evidence="3" type="ORF">Mal4_06310</name>
</gene>
<dbReference type="InterPro" id="IPR051680">
    <property type="entry name" value="ATP-dep_Glu-Cys_Ligase-2"/>
</dbReference>
<dbReference type="InterPro" id="IPR025841">
    <property type="entry name" value="CP_ATPgrasp_2"/>
</dbReference>
<dbReference type="Pfam" id="PF14403">
    <property type="entry name" value="CP_ATPgrasp_2"/>
    <property type="match status" value="1"/>
</dbReference>
<reference evidence="3 4" key="1">
    <citation type="submission" date="2019-02" db="EMBL/GenBank/DDBJ databases">
        <title>Deep-cultivation of Planctomycetes and their phenomic and genomic characterization uncovers novel biology.</title>
        <authorList>
            <person name="Wiegand S."/>
            <person name="Jogler M."/>
            <person name="Boedeker C."/>
            <person name="Pinto D."/>
            <person name="Vollmers J."/>
            <person name="Rivas-Marin E."/>
            <person name="Kohn T."/>
            <person name="Peeters S.H."/>
            <person name="Heuer A."/>
            <person name="Rast P."/>
            <person name="Oberbeckmann S."/>
            <person name="Bunk B."/>
            <person name="Jeske O."/>
            <person name="Meyerdierks A."/>
            <person name="Storesund J.E."/>
            <person name="Kallscheuer N."/>
            <person name="Luecker S."/>
            <person name="Lage O.M."/>
            <person name="Pohl T."/>
            <person name="Merkel B.J."/>
            <person name="Hornburger P."/>
            <person name="Mueller R.-W."/>
            <person name="Bruemmer F."/>
            <person name="Labrenz M."/>
            <person name="Spormann A.M."/>
            <person name="Op den Camp H."/>
            <person name="Overmann J."/>
            <person name="Amann R."/>
            <person name="Jetten M.S.M."/>
            <person name="Mascher T."/>
            <person name="Medema M.H."/>
            <person name="Devos D.P."/>
            <person name="Kaster A.-K."/>
            <person name="Ovreas L."/>
            <person name="Rohde M."/>
            <person name="Galperin M.Y."/>
            <person name="Jogler C."/>
        </authorList>
    </citation>
    <scope>NUCLEOTIDE SEQUENCE [LARGE SCALE GENOMIC DNA]</scope>
    <source>
        <strain evidence="3 4">Mal4</strain>
    </source>
</reference>
<protein>
    <submittedName>
        <fullName evidence="3">Uncharacterized protein</fullName>
    </submittedName>
</protein>
<evidence type="ECO:0000259" key="2">
    <source>
        <dbReference type="Pfam" id="PF14403"/>
    </source>
</evidence>
<feature type="domain" description="DUF403" evidence="1">
    <location>
        <begin position="517"/>
        <end position="837"/>
    </location>
</feature>